<gene>
    <name evidence="1" type="ORF">BAE44_0009519</name>
</gene>
<evidence type="ECO:0000313" key="1">
    <source>
        <dbReference type="EMBL" id="OEL29461.1"/>
    </source>
</evidence>
<dbReference type="InterPro" id="IPR004158">
    <property type="entry name" value="DUF247_pln"/>
</dbReference>
<protein>
    <submittedName>
        <fullName evidence="1">Uncharacterized protein</fullName>
    </submittedName>
</protein>
<dbReference type="Proteomes" id="UP000095767">
    <property type="component" value="Unassembled WGS sequence"/>
</dbReference>
<dbReference type="PANTHER" id="PTHR31549">
    <property type="entry name" value="PROTEIN, PUTATIVE (DUF247)-RELATED-RELATED"/>
    <property type="match status" value="1"/>
</dbReference>
<reference evidence="1 2" key="1">
    <citation type="submission" date="2016-09" db="EMBL/GenBank/DDBJ databases">
        <title>The draft genome of Dichanthelium oligosanthes: A C3 panicoid grass species.</title>
        <authorList>
            <person name="Studer A.J."/>
            <person name="Schnable J.C."/>
            <person name="Brutnell T.P."/>
        </authorList>
    </citation>
    <scope>NUCLEOTIDE SEQUENCE [LARGE SCALE GENOMIC DNA]</scope>
    <source>
        <strain evidence="2">cv. Kellogg 1175</strain>
        <tissue evidence="1">Leaf</tissue>
    </source>
</reference>
<keyword evidence="2" id="KW-1185">Reference proteome</keyword>
<comment type="caution">
    <text evidence="1">The sequence shown here is derived from an EMBL/GenBank/DDBJ whole genome shotgun (WGS) entry which is preliminary data.</text>
</comment>
<dbReference type="OrthoDB" id="677916at2759"/>
<proteinExistence type="predicted"/>
<organism evidence="1 2">
    <name type="scientific">Dichanthelium oligosanthes</name>
    <dbReference type="NCBI Taxonomy" id="888268"/>
    <lineage>
        <taxon>Eukaryota</taxon>
        <taxon>Viridiplantae</taxon>
        <taxon>Streptophyta</taxon>
        <taxon>Embryophyta</taxon>
        <taxon>Tracheophyta</taxon>
        <taxon>Spermatophyta</taxon>
        <taxon>Magnoliopsida</taxon>
        <taxon>Liliopsida</taxon>
        <taxon>Poales</taxon>
        <taxon>Poaceae</taxon>
        <taxon>PACMAD clade</taxon>
        <taxon>Panicoideae</taxon>
        <taxon>Panicodae</taxon>
        <taxon>Paniceae</taxon>
        <taxon>Dichantheliinae</taxon>
        <taxon>Dichanthelium</taxon>
    </lineage>
</organism>
<sequence length="179" mass="19369">MSYVNYKPPHLLDLLRFSQIQSMPGDELTYQAGSSSLLSSSMVELAQIGVKLTASTVTWLGDMSLRKKPVLGELSLSPLFLNDVTACWLVNMATLEASTAASWDSDGFVVSSYLSVVATLMDRKEDVHELRSKGAACCAASSATRRRWPSSRASASTSAEIVKNAENKYLGPKTLTQAK</sequence>
<dbReference type="STRING" id="888268.A0A1E5VWI4"/>
<dbReference type="EMBL" id="LWDX02027555">
    <property type="protein sequence ID" value="OEL29461.1"/>
    <property type="molecule type" value="Genomic_DNA"/>
</dbReference>
<dbReference type="Pfam" id="PF03140">
    <property type="entry name" value="DUF247"/>
    <property type="match status" value="1"/>
</dbReference>
<evidence type="ECO:0000313" key="2">
    <source>
        <dbReference type="Proteomes" id="UP000095767"/>
    </source>
</evidence>
<dbReference type="AlphaFoldDB" id="A0A1E5VWI4"/>
<accession>A0A1E5VWI4</accession>
<dbReference type="PANTHER" id="PTHR31549:SF244">
    <property type="entry name" value="OS08G0121500 PROTEIN"/>
    <property type="match status" value="1"/>
</dbReference>
<name>A0A1E5VWI4_9POAL</name>